<accession>A0A4P9K5F9</accession>
<dbReference type="InterPro" id="IPR050790">
    <property type="entry name" value="ExbB/TolQ_transport"/>
</dbReference>
<evidence type="ECO:0000313" key="11">
    <source>
        <dbReference type="EMBL" id="QCU89700.1"/>
    </source>
</evidence>
<dbReference type="PANTHER" id="PTHR30625:SF15">
    <property type="entry name" value="BIOPOLYMER TRANSPORT PROTEIN EXBB"/>
    <property type="match status" value="1"/>
</dbReference>
<dbReference type="Proteomes" id="UP000304864">
    <property type="component" value="Chromosome"/>
</dbReference>
<feature type="transmembrane region" description="Helical" evidence="9">
    <location>
        <begin position="95"/>
        <end position="121"/>
    </location>
</feature>
<keyword evidence="3" id="KW-1003">Cell membrane</keyword>
<feature type="domain" description="MotA/TolQ/ExbB proton channel" evidence="10">
    <location>
        <begin position="53"/>
        <end position="132"/>
    </location>
</feature>
<dbReference type="GO" id="GO:0005886">
    <property type="term" value="C:plasma membrane"/>
    <property type="evidence" value="ECO:0007669"/>
    <property type="project" value="UniProtKB-SubCell"/>
</dbReference>
<dbReference type="OrthoDB" id="9805133at2"/>
<dbReference type="AlphaFoldDB" id="A0A4P9K5F9"/>
<evidence type="ECO:0000256" key="9">
    <source>
        <dbReference type="SAM" id="Phobius"/>
    </source>
</evidence>
<name>A0A4P9K5F9_9GAMM</name>
<evidence type="ECO:0000256" key="3">
    <source>
        <dbReference type="ARBA" id="ARBA00022475"/>
    </source>
</evidence>
<evidence type="ECO:0000256" key="2">
    <source>
        <dbReference type="ARBA" id="ARBA00022448"/>
    </source>
</evidence>
<reference evidence="11 12" key="1">
    <citation type="submission" date="2019-05" db="EMBL/GenBank/DDBJ databases">
        <title>Thiomicrorhabdus sediminis sp. nov, a novel sulfur-oxidizing bacterium isolated from coastal sediment.</title>
        <authorList>
            <person name="Liu X."/>
        </authorList>
    </citation>
    <scope>NUCLEOTIDE SEQUENCE [LARGE SCALE GENOMIC DNA]</scope>
    <source>
        <strain evidence="11 12">G1</strain>
    </source>
</reference>
<keyword evidence="2 8" id="KW-0813">Transport</keyword>
<evidence type="ECO:0000313" key="12">
    <source>
        <dbReference type="Proteomes" id="UP000304864"/>
    </source>
</evidence>
<evidence type="ECO:0000256" key="7">
    <source>
        <dbReference type="ARBA" id="ARBA00023136"/>
    </source>
</evidence>
<comment type="similarity">
    <text evidence="8">Belongs to the exbB/tolQ family.</text>
</comment>
<protein>
    <submittedName>
        <fullName evidence="11">TonB-system energizer ExbB</fullName>
    </submittedName>
</protein>
<dbReference type="InterPro" id="IPR002898">
    <property type="entry name" value="MotA_ExbB_proton_chnl"/>
</dbReference>
<evidence type="ECO:0000256" key="4">
    <source>
        <dbReference type="ARBA" id="ARBA00022692"/>
    </source>
</evidence>
<keyword evidence="5 8" id="KW-0653">Protein transport</keyword>
<evidence type="ECO:0000256" key="6">
    <source>
        <dbReference type="ARBA" id="ARBA00022989"/>
    </source>
</evidence>
<keyword evidence="4 9" id="KW-0812">Transmembrane</keyword>
<proteinExistence type="inferred from homology"/>
<keyword evidence="12" id="KW-1185">Reference proteome</keyword>
<organism evidence="11 12">
    <name type="scientific">Thiomicrorhabdus sediminis</name>
    <dbReference type="NCBI Taxonomy" id="2580412"/>
    <lineage>
        <taxon>Bacteria</taxon>
        <taxon>Pseudomonadati</taxon>
        <taxon>Pseudomonadota</taxon>
        <taxon>Gammaproteobacteria</taxon>
        <taxon>Thiotrichales</taxon>
        <taxon>Piscirickettsiaceae</taxon>
        <taxon>Thiomicrorhabdus</taxon>
    </lineage>
</organism>
<keyword evidence="6 9" id="KW-1133">Transmembrane helix</keyword>
<gene>
    <name evidence="11" type="primary">exbB</name>
    <name evidence="11" type="ORF">FE785_03125</name>
</gene>
<sequence>MEFVKTYLDLAIFGLLGLMGFLALWITIERLMFYRQIDLKQYHSDAVLNIATTKHLTTLSIIGSNAPFVGLLGTVVGILITFYDMGQNQSIETGAIMMGLALALKATAAGIAIAIPTVMAYNGLMRKVDVLNTLYIDAQNRAK</sequence>
<dbReference type="EMBL" id="CP040602">
    <property type="protein sequence ID" value="QCU89700.1"/>
    <property type="molecule type" value="Genomic_DNA"/>
</dbReference>
<dbReference type="PANTHER" id="PTHR30625">
    <property type="entry name" value="PROTEIN TOLQ"/>
    <property type="match status" value="1"/>
</dbReference>
<dbReference type="GO" id="GO:0055085">
    <property type="term" value="P:transmembrane transport"/>
    <property type="evidence" value="ECO:0007669"/>
    <property type="project" value="InterPro"/>
</dbReference>
<feature type="transmembrane region" description="Helical" evidence="9">
    <location>
        <begin position="7"/>
        <end position="28"/>
    </location>
</feature>
<dbReference type="RefSeq" id="WP_138564319.1">
    <property type="nucleotide sequence ID" value="NZ_CP040602.1"/>
</dbReference>
<dbReference type="KEGG" id="thig:FE785_03125"/>
<comment type="subcellular location">
    <subcellularLocation>
        <location evidence="1">Cell membrane</location>
        <topology evidence="1">Multi-pass membrane protein</topology>
    </subcellularLocation>
    <subcellularLocation>
        <location evidence="8">Membrane</location>
        <topology evidence="8">Multi-pass membrane protein</topology>
    </subcellularLocation>
</comment>
<dbReference type="GO" id="GO:0017038">
    <property type="term" value="P:protein import"/>
    <property type="evidence" value="ECO:0007669"/>
    <property type="project" value="TreeGrafter"/>
</dbReference>
<evidence type="ECO:0000256" key="1">
    <source>
        <dbReference type="ARBA" id="ARBA00004651"/>
    </source>
</evidence>
<dbReference type="NCBIfam" id="TIGR02805">
    <property type="entry name" value="exbB2"/>
    <property type="match status" value="1"/>
</dbReference>
<evidence type="ECO:0000256" key="5">
    <source>
        <dbReference type="ARBA" id="ARBA00022927"/>
    </source>
</evidence>
<dbReference type="Pfam" id="PF01618">
    <property type="entry name" value="MotA_ExbB"/>
    <property type="match status" value="1"/>
</dbReference>
<dbReference type="InterPro" id="IPR014172">
    <property type="entry name" value="TonB_ExbB_2"/>
</dbReference>
<feature type="transmembrane region" description="Helical" evidence="9">
    <location>
        <begin position="66"/>
        <end position="83"/>
    </location>
</feature>
<evidence type="ECO:0000259" key="10">
    <source>
        <dbReference type="Pfam" id="PF01618"/>
    </source>
</evidence>
<keyword evidence="7 9" id="KW-0472">Membrane</keyword>
<evidence type="ECO:0000256" key="8">
    <source>
        <dbReference type="RuleBase" id="RU004057"/>
    </source>
</evidence>